<organism evidence="1 2">
    <name type="scientific">Persea americana</name>
    <name type="common">Avocado</name>
    <dbReference type="NCBI Taxonomy" id="3435"/>
    <lineage>
        <taxon>Eukaryota</taxon>
        <taxon>Viridiplantae</taxon>
        <taxon>Streptophyta</taxon>
        <taxon>Embryophyta</taxon>
        <taxon>Tracheophyta</taxon>
        <taxon>Spermatophyta</taxon>
        <taxon>Magnoliopsida</taxon>
        <taxon>Magnoliidae</taxon>
        <taxon>Laurales</taxon>
        <taxon>Lauraceae</taxon>
        <taxon>Persea</taxon>
    </lineage>
</organism>
<comment type="caution">
    <text evidence="1">The sequence shown here is derived from an EMBL/GenBank/DDBJ whole genome shotgun (WGS) entry which is preliminary data.</text>
</comment>
<protein>
    <submittedName>
        <fullName evidence="1">Uncharacterized protein</fullName>
    </submittedName>
</protein>
<keyword evidence="2" id="KW-1185">Reference proteome</keyword>
<name>A0ACC2K8F7_PERAE</name>
<evidence type="ECO:0000313" key="1">
    <source>
        <dbReference type="EMBL" id="KAJ8617301.1"/>
    </source>
</evidence>
<dbReference type="EMBL" id="CM056812">
    <property type="protein sequence ID" value="KAJ8617301.1"/>
    <property type="molecule type" value="Genomic_DNA"/>
</dbReference>
<sequence length="151" mass="16655">MHMQDIRLPSSGKPAFSVQPRIFTVRQQNCVLYSASVTGAKSGDDNSKNQEFRSSVSSSSIDAQNREQAETCLRSDHPFSDGPITPSGVLSINEAESMALLSVVKEVISLGLFPLVVKGHYAWAMRRLEGGSWLLWKLAQTQICEELEDLL</sequence>
<evidence type="ECO:0000313" key="2">
    <source>
        <dbReference type="Proteomes" id="UP001234297"/>
    </source>
</evidence>
<accession>A0ACC2K8F7</accession>
<dbReference type="Proteomes" id="UP001234297">
    <property type="component" value="Chromosome 4"/>
</dbReference>
<gene>
    <name evidence="1" type="ORF">MRB53_013487</name>
</gene>
<proteinExistence type="predicted"/>
<reference evidence="1 2" key="1">
    <citation type="journal article" date="2022" name="Hortic Res">
        <title>A haplotype resolved chromosomal level avocado genome allows analysis of novel avocado genes.</title>
        <authorList>
            <person name="Nath O."/>
            <person name="Fletcher S.J."/>
            <person name="Hayward A."/>
            <person name="Shaw L.M."/>
            <person name="Masouleh A.K."/>
            <person name="Furtado A."/>
            <person name="Henry R.J."/>
            <person name="Mitter N."/>
        </authorList>
    </citation>
    <scope>NUCLEOTIDE SEQUENCE [LARGE SCALE GENOMIC DNA]</scope>
    <source>
        <strain evidence="2">cv. Hass</strain>
    </source>
</reference>